<evidence type="ECO:0000313" key="3">
    <source>
        <dbReference type="Proteomes" id="UP000252015"/>
    </source>
</evidence>
<sequence length="168" mass="17706">MTLSSLRGKSLTWGLTGVLLIACGTVATVWLMRDNSKTTAAGGDCAVVKRLAAEWVTMSESVRAAVESGPGERSDLLAAANRESAMSEKLHAAANSVSSPAFKDHFVKWAEGAALTAQIQRDSVNRPFQVVLPPDLQAKMRHAALLTDEASGALLQACPDAHPASTQH</sequence>
<dbReference type="AlphaFoldDB" id="A0A375Z047"/>
<evidence type="ECO:0000256" key="1">
    <source>
        <dbReference type="SAM" id="Phobius"/>
    </source>
</evidence>
<organism evidence="2 3">
    <name type="scientific">Mycobacterium shimoidei</name>
    <dbReference type="NCBI Taxonomy" id="29313"/>
    <lineage>
        <taxon>Bacteria</taxon>
        <taxon>Bacillati</taxon>
        <taxon>Actinomycetota</taxon>
        <taxon>Actinomycetes</taxon>
        <taxon>Mycobacteriales</taxon>
        <taxon>Mycobacteriaceae</taxon>
        <taxon>Mycobacterium</taxon>
    </lineage>
</organism>
<feature type="transmembrane region" description="Helical" evidence="1">
    <location>
        <begin position="12"/>
        <end position="32"/>
    </location>
</feature>
<protein>
    <submittedName>
        <fullName evidence="2">Uncharacterized protein</fullName>
    </submittedName>
</protein>
<keyword evidence="1" id="KW-0812">Transmembrane</keyword>
<dbReference type="EMBL" id="UEGW01000001">
    <property type="protein sequence ID" value="SRX94551.1"/>
    <property type="molecule type" value="Genomic_DNA"/>
</dbReference>
<keyword evidence="3" id="KW-1185">Reference proteome</keyword>
<accession>A0A375Z047</accession>
<dbReference type="RefSeq" id="WP_139819757.1">
    <property type="nucleotide sequence ID" value="NZ_JACKUN010000028.1"/>
</dbReference>
<gene>
    <name evidence="2" type="ORF">MSP7336_02808</name>
</gene>
<dbReference type="Proteomes" id="UP000252015">
    <property type="component" value="Unassembled WGS sequence"/>
</dbReference>
<dbReference type="PROSITE" id="PS51257">
    <property type="entry name" value="PROKAR_LIPOPROTEIN"/>
    <property type="match status" value="1"/>
</dbReference>
<keyword evidence="1" id="KW-1133">Transmembrane helix</keyword>
<keyword evidence="1" id="KW-0472">Membrane</keyword>
<reference evidence="2 3" key="1">
    <citation type="submission" date="2018-05" db="EMBL/GenBank/DDBJ databases">
        <authorList>
            <consortium name="IHU Genomes"/>
        </authorList>
    </citation>
    <scope>NUCLEOTIDE SEQUENCE [LARGE SCALE GENOMIC DNA]</scope>
    <source>
        <strain evidence="2 3">P7336</strain>
    </source>
</reference>
<proteinExistence type="predicted"/>
<dbReference type="STRING" id="29313.BHQ16_03215"/>
<name>A0A375Z047_MYCSH</name>
<evidence type="ECO:0000313" key="2">
    <source>
        <dbReference type="EMBL" id="SRX94551.1"/>
    </source>
</evidence>